<evidence type="ECO:0000313" key="2">
    <source>
        <dbReference type="EMBL" id="OMJ80379.1"/>
    </source>
</evidence>
<comment type="caution">
    <text evidence="2">The sequence shown here is derived from an EMBL/GenBank/DDBJ whole genome shotgun (WGS) entry which is preliminary data.</text>
</comment>
<dbReference type="OrthoDB" id="308744at2759"/>
<proteinExistence type="predicted"/>
<dbReference type="EMBL" id="MPUH01000426">
    <property type="protein sequence ID" value="OMJ80379.1"/>
    <property type="molecule type" value="Genomic_DNA"/>
</dbReference>
<dbReference type="InterPro" id="IPR036754">
    <property type="entry name" value="YbaK/aa-tRNA-synt-asso_dom_sf"/>
</dbReference>
<dbReference type="Gene3D" id="3.90.960.10">
    <property type="entry name" value="YbaK/aminoacyl-tRNA synthetase-associated domain"/>
    <property type="match status" value="1"/>
</dbReference>
<dbReference type="Pfam" id="PF04073">
    <property type="entry name" value="tRNA_edit"/>
    <property type="match status" value="1"/>
</dbReference>
<dbReference type="AlphaFoldDB" id="A0A1R2BU80"/>
<feature type="domain" description="YbaK/aminoacyl-tRNA synthetase-associated" evidence="1">
    <location>
        <begin position="24"/>
        <end position="143"/>
    </location>
</feature>
<protein>
    <recommendedName>
        <fullName evidence="1">YbaK/aminoacyl-tRNA synthetase-associated domain-containing protein</fullName>
    </recommendedName>
</protein>
<organism evidence="2 3">
    <name type="scientific">Stentor coeruleus</name>
    <dbReference type="NCBI Taxonomy" id="5963"/>
    <lineage>
        <taxon>Eukaryota</taxon>
        <taxon>Sar</taxon>
        <taxon>Alveolata</taxon>
        <taxon>Ciliophora</taxon>
        <taxon>Postciliodesmatophora</taxon>
        <taxon>Heterotrichea</taxon>
        <taxon>Heterotrichida</taxon>
        <taxon>Stentoridae</taxon>
        <taxon>Stentor</taxon>
    </lineage>
</organism>
<dbReference type="SUPFAM" id="SSF55826">
    <property type="entry name" value="YbaK/ProRS associated domain"/>
    <property type="match status" value="1"/>
</dbReference>
<accession>A0A1R2BU80</accession>
<dbReference type="PANTHER" id="PTHR30411:SF9">
    <property type="entry name" value="MULTIFUNCTIONAL SER_THR-TRNA DEACYLASE PROXP-Y"/>
    <property type="match status" value="1"/>
</dbReference>
<evidence type="ECO:0000313" key="3">
    <source>
        <dbReference type="Proteomes" id="UP000187209"/>
    </source>
</evidence>
<reference evidence="2 3" key="1">
    <citation type="submission" date="2016-11" db="EMBL/GenBank/DDBJ databases">
        <title>The macronuclear genome of Stentor coeruleus: a giant cell with tiny introns.</title>
        <authorList>
            <person name="Slabodnick M."/>
            <person name="Ruby J.G."/>
            <person name="Reiff S.B."/>
            <person name="Swart E.C."/>
            <person name="Gosai S."/>
            <person name="Prabakaran S."/>
            <person name="Witkowska E."/>
            <person name="Larue G.E."/>
            <person name="Fisher S."/>
            <person name="Freeman R.M."/>
            <person name="Gunawardena J."/>
            <person name="Chu W."/>
            <person name="Stover N.A."/>
            <person name="Gregory B.D."/>
            <person name="Nowacki M."/>
            <person name="Derisi J."/>
            <person name="Roy S.W."/>
            <person name="Marshall W.F."/>
            <person name="Sood P."/>
        </authorList>
    </citation>
    <scope>NUCLEOTIDE SEQUENCE [LARGE SCALE GENOMIC DNA]</scope>
    <source>
        <strain evidence="2">WM001</strain>
    </source>
</reference>
<keyword evidence="3" id="KW-1185">Reference proteome</keyword>
<dbReference type="PANTHER" id="PTHR30411">
    <property type="entry name" value="CYTOPLASMIC PROTEIN"/>
    <property type="match status" value="1"/>
</dbReference>
<gene>
    <name evidence="2" type="ORF">SteCoe_19373</name>
</gene>
<evidence type="ECO:0000259" key="1">
    <source>
        <dbReference type="Pfam" id="PF04073"/>
    </source>
</evidence>
<dbReference type="GO" id="GO:0002161">
    <property type="term" value="F:aminoacyl-tRNA deacylase activity"/>
    <property type="evidence" value="ECO:0007669"/>
    <property type="project" value="InterPro"/>
</dbReference>
<sequence>MEDESTFNKVIELLAGRDIRVTEHEAVRTSEEAAQIRGTTLDSGAKAMLLTNGPALFLAVMSASRKLDSKIFKKLTSSKSLRFATEQEVFQTTKCIPGAVPPFGSIFGVKTYMDESLRTQGDSINFNAGLRTKSVTMRLDDFITVENPVISVFSK</sequence>
<dbReference type="Proteomes" id="UP000187209">
    <property type="component" value="Unassembled WGS sequence"/>
</dbReference>
<name>A0A1R2BU80_9CILI</name>
<dbReference type="InterPro" id="IPR007214">
    <property type="entry name" value="YbaK/aa-tRNA-synth-assoc-dom"/>
</dbReference>